<gene>
    <name evidence="3" type="ORF">ATEIFO6365_0002088400</name>
</gene>
<dbReference type="Proteomes" id="UP000452235">
    <property type="component" value="Unassembled WGS sequence"/>
</dbReference>
<proteinExistence type="predicted"/>
<dbReference type="EMBL" id="BLJY01000002">
    <property type="protein sequence ID" value="GFF13773.1"/>
    <property type="molecule type" value="Genomic_DNA"/>
</dbReference>
<reference evidence="3 4" key="1">
    <citation type="submission" date="2020-01" db="EMBL/GenBank/DDBJ databases">
        <title>Aspergillus terreus IFO 6365 whole genome shotgun sequence.</title>
        <authorList>
            <person name="Kanamasa S."/>
            <person name="Takahashi H."/>
        </authorList>
    </citation>
    <scope>NUCLEOTIDE SEQUENCE [LARGE SCALE GENOMIC DNA]</scope>
    <source>
        <strain evidence="3 4">IFO 6365</strain>
    </source>
</reference>
<organism evidence="3 4">
    <name type="scientific">Aspergillus terreus</name>
    <dbReference type="NCBI Taxonomy" id="33178"/>
    <lineage>
        <taxon>Eukaryota</taxon>
        <taxon>Fungi</taxon>
        <taxon>Dikarya</taxon>
        <taxon>Ascomycota</taxon>
        <taxon>Pezizomycotina</taxon>
        <taxon>Eurotiomycetes</taxon>
        <taxon>Eurotiomycetidae</taxon>
        <taxon>Eurotiales</taxon>
        <taxon>Aspergillaceae</taxon>
        <taxon>Aspergillus</taxon>
        <taxon>Aspergillus subgen. Circumdati</taxon>
    </lineage>
</organism>
<keyword evidence="4" id="KW-1185">Reference proteome</keyword>
<sequence length="414" mass="47131">MAALVQALYRKPHVAWHAKHLRLTKWCTEDQLSDNDDPHSDDEPRRQRPTVDEALMRTVLKKVCPHPEEQTKWMGHLKRANLDAWVALLLPALPNLQSIILSVPQRDPTYFRKTLIQLVNGKIQVDNTPALSKLHSVSLITQTSDDAFESEKDAACAVPFFKLPSMRKVAGSSVRDPSDASMQRWTDGLELTPHSSSVTQLEVDYGVSYEGISWWTMFCRRLESFEVRFGDRTFMDGIHTSMIQESIAGFKGCLRQLRLDYCADSTYYVDEEFYPDQEASSFKEFCVLEDLHIRFPSLIQVEEARSVERTLHLRDVLPVSLQTLHICECREVDIPVLVSEVRDLLSQKATHVPNLRILKVSCSPVLELWKAGRVVVLQPEVKVLLQDLCRAVSVEFIQGDCGSGHGFVQVPLDY</sequence>
<dbReference type="AlphaFoldDB" id="A0A5M3YV55"/>
<protein>
    <recommendedName>
        <fullName evidence="2">Leucine-rich repeat domain-containing protein</fullName>
    </recommendedName>
</protein>
<feature type="region of interest" description="Disordered" evidence="1">
    <location>
        <begin position="30"/>
        <end position="50"/>
    </location>
</feature>
<name>A0A5M3YV55_ASPTE</name>
<dbReference type="Gene3D" id="3.80.10.10">
    <property type="entry name" value="Ribonuclease Inhibitor"/>
    <property type="match status" value="1"/>
</dbReference>
<evidence type="ECO:0000313" key="4">
    <source>
        <dbReference type="Proteomes" id="UP000452235"/>
    </source>
</evidence>
<evidence type="ECO:0000259" key="2">
    <source>
        <dbReference type="Pfam" id="PF24969"/>
    </source>
</evidence>
<dbReference type="OrthoDB" id="2520703at2759"/>
<dbReference type="InterPro" id="IPR032675">
    <property type="entry name" value="LRR_dom_sf"/>
</dbReference>
<dbReference type="InterPro" id="IPR056867">
    <property type="entry name" value="LRR_15"/>
</dbReference>
<comment type="caution">
    <text evidence="3">The sequence shown here is derived from an EMBL/GenBank/DDBJ whole genome shotgun (WGS) entry which is preliminary data.</text>
</comment>
<feature type="domain" description="Leucine-rich repeat" evidence="2">
    <location>
        <begin position="4"/>
        <end position="360"/>
    </location>
</feature>
<accession>A0A5M3YV55</accession>
<dbReference type="Pfam" id="PF24969">
    <property type="entry name" value="LRR_15"/>
    <property type="match status" value="1"/>
</dbReference>
<evidence type="ECO:0000256" key="1">
    <source>
        <dbReference type="SAM" id="MobiDB-lite"/>
    </source>
</evidence>
<evidence type="ECO:0000313" key="3">
    <source>
        <dbReference type="EMBL" id="GFF13773.1"/>
    </source>
</evidence>
<feature type="compositionally biased region" description="Basic and acidic residues" evidence="1">
    <location>
        <begin position="36"/>
        <end position="50"/>
    </location>
</feature>
<dbReference type="VEuPathDB" id="FungiDB:ATEG_02612"/>